<dbReference type="InterPro" id="IPR009080">
    <property type="entry name" value="tRNAsynth_Ia_anticodon-bd"/>
</dbReference>
<dbReference type="InterPro" id="IPR014729">
    <property type="entry name" value="Rossmann-like_a/b/a_fold"/>
</dbReference>
<dbReference type="PANTHER" id="PTHR43326">
    <property type="entry name" value="METHIONYL-TRNA SYNTHETASE"/>
    <property type="match status" value="1"/>
</dbReference>
<dbReference type="Gene3D" id="3.40.50.620">
    <property type="entry name" value="HUPs"/>
    <property type="match status" value="1"/>
</dbReference>
<organism evidence="7 8">
    <name type="scientific">Candidatus Nomurabacteria bacterium RIFCSPHIGHO2_02_FULL_38_15</name>
    <dbReference type="NCBI Taxonomy" id="1801752"/>
    <lineage>
        <taxon>Bacteria</taxon>
        <taxon>Candidatus Nomuraibacteriota</taxon>
    </lineage>
</organism>
<evidence type="ECO:0000256" key="4">
    <source>
        <dbReference type="ARBA" id="ARBA00022917"/>
    </source>
</evidence>
<evidence type="ECO:0000259" key="6">
    <source>
        <dbReference type="Pfam" id="PF09334"/>
    </source>
</evidence>
<dbReference type="SUPFAM" id="SSF52374">
    <property type="entry name" value="Nucleotidylyl transferase"/>
    <property type="match status" value="1"/>
</dbReference>
<evidence type="ECO:0000256" key="5">
    <source>
        <dbReference type="ARBA" id="ARBA00023146"/>
    </source>
</evidence>
<dbReference type="STRING" id="1801752.A3J61_00960"/>
<dbReference type="Proteomes" id="UP000179686">
    <property type="component" value="Unassembled WGS sequence"/>
</dbReference>
<reference evidence="7 8" key="1">
    <citation type="journal article" date="2016" name="Nat. Commun.">
        <title>Thousands of microbial genomes shed light on interconnected biogeochemical processes in an aquifer system.</title>
        <authorList>
            <person name="Anantharaman K."/>
            <person name="Brown C.T."/>
            <person name="Hug L.A."/>
            <person name="Sharon I."/>
            <person name="Castelle C.J."/>
            <person name="Probst A.J."/>
            <person name="Thomas B.C."/>
            <person name="Singh A."/>
            <person name="Wilkins M.J."/>
            <person name="Karaoz U."/>
            <person name="Brodie E.L."/>
            <person name="Williams K.H."/>
            <person name="Hubbard S.S."/>
            <person name="Banfield J.F."/>
        </authorList>
    </citation>
    <scope>NUCLEOTIDE SEQUENCE [LARGE SCALE GENOMIC DNA]</scope>
</reference>
<evidence type="ECO:0000256" key="2">
    <source>
        <dbReference type="ARBA" id="ARBA00022741"/>
    </source>
</evidence>
<keyword evidence="1" id="KW-0436">Ligase</keyword>
<feature type="domain" description="Methionyl/Leucyl tRNA synthetase" evidence="6">
    <location>
        <begin position="1"/>
        <end position="64"/>
    </location>
</feature>
<comment type="caution">
    <text evidence="7">The sequence shown here is derived from an EMBL/GenBank/DDBJ whole genome shotgun (WGS) entry which is preliminary data.</text>
</comment>
<evidence type="ECO:0000313" key="7">
    <source>
        <dbReference type="EMBL" id="OGI72114.1"/>
    </source>
</evidence>
<dbReference type="Gene3D" id="1.10.730.10">
    <property type="entry name" value="Isoleucyl-tRNA Synthetase, Domain 1"/>
    <property type="match status" value="1"/>
</dbReference>
<sequence length="174" mass="19690">MSKSVGNVFSPYDIVAEYGADALRYFLLREVSSFEDSPFTIERFKNAYNSGLANGLGNLVSRIMTMAENYGVSHIGSIITNNEDTDLNSFDIKKYMDKIWLKIEDIDKKIQKTEPYKLFKTDEEMARGIVSELCTDLSVVATLLIPALPETANKILTYLKQSKKPAEPLFLRKD</sequence>
<dbReference type="InterPro" id="IPR023457">
    <property type="entry name" value="Met-tRNA_synth_2"/>
</dbReference>
<dbReference type="GO" id="GO:0006431">
    <property type="term" value="P:methionyl-tRNA aminoacylation"/>
    <property type="evidence" value="ECO:0007669"/>
    <property type="project" value="TreeGrafter"/>
</dbReference>
<dbReference type="PANTHER" id="PTHR43326:SF1">
    <property type="entry name" value="METHIONINE--TRNA LIGASE, MITOCHONDRIAL"/>
    <property type="match status" value="1"/>
</dbReference>
<proteinExistence type="predicted"/>
<evidence type="ECO:0000256" key="3">
    <source>
        <dbReference type="ARBA" id="ARBA00022840"/>
    </source>
</evidence>
<gene>
    <name evidence="7" type="ORF">A3J61_00960</name>
</gene>
<keyword evidence="5" id="KW-0030">Aminoacyl-tRNA synthetase</keyword>
<dbReference type="GO" id="GO:0005524">
    <property type="term" value="F:ATP binding"/>
    <property type="evidence" value="ECO:0007669"/>
    <property type="project" value="UniProtKB-KW"/>
</dbReference>
<dbReference type="Pfam" id="PF09334">
    <property type="entry name" value="tRNA-synt_1g"/>
    <property type="match status" value="1"/>
</dbReference>
<dbReference type="GO" id="GO:0004825">
    <property type="term" value="F:methionine-tRNA ligase activity"/>
    <property type="evidence" value="ECO:0007669"/>
    <property type="project" value="InterPro"/>
</dbReference>
<evidence type="ECO:0000313" key="8">
    <source>
        <dbReference type="Proteomes" id="UP000179686"/>
    </source>
</evidence>
<protein>
    <recommendedName>
        <fullName evidence="6">Methionyl/Leucyl tRNA synthetase domain-containing protein</fullName>
    </recommendedName>
</protein>
<name>A0A1F6VR95_9BACT</name>
<dbReference type="AlphaFoldDB" id="A0A1F6VR95"/>
<keyword evidence="2" id="KW-0547">Nucleotide-binding</keyword>
<keyword evidence="4" id="KW-0648">Protein biosynthesis</keyword>
<keyword evidence="3" id="KW-0067">ATP-binding</keyword>
<dbReference type="InterPro" id="IPR015413">
    <property type="entry name" value="Methionyl/Leucyl_tRNA_Synth"/>
</dbReference>
<dbReference type="EMBL" id="MFUC01000012">
    <property type="protein sequence ID" value="OGI72114.1"/>
    <property type="molecule type" value="Genomic_DNA"/>
</dbReference>
<dbReference type="SUPFAM" id="SSF47323">
    <property type="entry name" value="Anticodon-binding domain of a subclass of class I aminoacyl-tRNA synthetases"/>
    <property type="match status" value="1"/>
</dbReference>
<accession>A0A1F6VR95</accession>
<evidence type="ECO:0000256" key="1">
    <source>
        <dbReference type="ARBA" id="ARBA00022598"/>
    </source>
</evidence>